<feature type="transmembrane region" description="Helical" evidence="9">
    <location>
        <begin position="191"/>
        <end position="212"/>
    </location>
</feature>
<keyword evidence="4" id="KW-1003">Cell membrane</keyword>
<dbReference type="Gene3D" id="1.20.1530.20">
    <property type="match status" value="1"/>
</dbReference>
<feature type="transmembrane region" description="Helical" evidence="9">
    <location>
        <begin position="35"/>
        <end position="54"/>
    </location>
</feature>
<dbReference type="InterPro" id="IPR038770">
    <property type="entry name" value="Na+/solute_symporter_sf"/>
</dbReference>
<feature type="transmembrane region" description="Helical" evidence="9">
    <location>
        <begin position="164"/>
        <end position="184"/>
    </location>
</feature>
<gene>
    <name evidence="11" type="ORF">ACFFN0_14895</name>
</gene>
<evidence type="ECO:0000313" key="12">
    <source>
        <dbReference type="Proteomes" id="UP001589613"/>
    </source>
</evidence>
<keyword evidence="6 9" id="KW-1133">Transmembrane helix</keyword>
<evidence type="ECO:0000256" key="5">
    <source>
        <dbReference type="ARBA" id="ARBA00022692"/>
    </source>
</evidence>
<dbReference type="PANTHER" id="PTHR32507:SF8">
    <property type="entry name" value="CNH1P"/>
    <property type="match status" value="1"/>
</dbReference>
<evidence type="ECO:0000256" key="8">
    <source>
        <dbReference type="ARBA" id="ARBA00023136"/>
    </source>
</evidence>
<dbReference type="InterPro" id="IPR006153">
    <property type="entry name" value="Cation/H_exchanger_TM"/>
</dbReference>
<accession>A0ABV5V6L5</accession>
<evidence type="ECO:0000256" key="2">
    <source>
        <dbReference type="ARBA" id="ARBA00022448"/>
    </source>
</evidence>
<feature type="transmembrane region" description="Helical" evidence="9">
    <location>
        <begin position="282"/>
        <end position="300"/>
    </location>
</feature>
<feature type="transmembrane region" description="Helical" evidence="9">
    <location>
        <begin position="370"/>
        <end position="390"/>
    </location>
</feature>
<reference evidence="11 12" key="1">
    <citation type="submission" date="2024-09" db="EMBL/GenBank/DDBJ databases">
        <authorList>
            <person name="Sun Q."/>
            <person name="Mori K."/>
        </authorList>
    </citation>
    <scope>NUCLEOTIDE SEQUENCE [LARGE SCALE GENOMIC DNA]</scope>
    <source>
        <strain evidence="11 12">JCM 12763</strain>
    </source>
</reference>
<dbReference type="PANTHER" id="PTHR32507">
    <property type="entry name" value="NA(+)/H(+) ANTIPORTER 1"/>
    <property type="match status" value="1"/>
</dbReference>
<evidence type="ECO:0000259" key="10">
    <source>
        <dbReference type="Pfam" id="PF00999"/>
    </source>
</evidence>
<dbReference type="RefSeq" id="WP_141338656.1">
    <property type="nucleotide sequence ID" value="NZ_JBHMAX010000028.1"/>
</dbReference>
<evidence type="ECO:0000313" key="11">
    <source>
        <dbReference type="EMBL" id="MFB9733333.1"/>
    </source>
</evidence>
<proteinExistence type="predicted"/>
<evidence type="ECO:0000256" key="9">
    <source>
        <dbReference type="SAM" id="Phobius"/>
    </source>
</evidence>
<name>A0ABV5V6L5_9MICO</name>
<feature type="transmembrane region" description="Helical" evidence="9">
    <location>
        <begin position="123"/>
        <end position="144"/>
    </location>
</feature>
<keyword evidence="2" id="KW-0813">Transport</keyword>
<keyword evidence="12" id="KW-1185">Reference proteome</keyword>
<feature type="transmembrane region" description="Helical" evidence="9">
    <location>
        <begin position="66"/>
        <end position="84"/>
    </location>
</feature>
<evidence type="ECO:0000256" key="3">
    <source>
        <dbReference type="ARBA" id="ARBA00022449"/>
    </source>
</evidence>
<evidence type="ECO:0000256" key="4">
    <source>
        <dbReference type="ARBA" id="ARBA00022475"/>
    </source>
</evidence>
<feature type="transmembrane region" description="Helical" evidence="9">
    <location>
        <begin position="96"/>
        <end position="116"/>
    </location>
</feature>
<keyword evidence="3" id="KW-0050">Antiport</keyword>
<keyword evidence="8 9" id="KW-0472">Membrane</keyword>
<comment type="subcellular location">
    <subcellularLocation>
        <location evidence="1">Cell membrane</location>
        <topology evidence="1">Multi-pass membrane protein</topology>
    </subcellularLocation>
</comment>
<keyword evidence="7" id="KW-0406">Ion transport</keyword>
<feature type="domain" description="Cation/H+ exchanger transmembrane" evidence="10">
    <location>
        <begin position="17"/>
        <end position="391"/>
    </location>
</feature>
<evidence type="ECO:0000256" key="6">
    <source>
        <dbReference type="ARBA" id="ARBA00022989"/>
    </source>
</evidence>
<feature type="transmembrane region" description="Helical" evidence="9">
    <location>
        <begin position="340"/>
        <end position="358"/>
    </location>
</feature>
<dbReference type="Pfam" id="PF00999">
    <property type="entry name" value="Na_H_Exchanger"/>
    <property type="match status" value="1"/>
</dbReference>
<evidence type="ECO:0000256" key="7">
    <source>
        <dbReference type="ARBA" id="ARBA00023065"/>
    </source>
</evidence>
<feature type="transmembrane region" description="Helical" evidence="9">
    <location>
        <begin position="232"/>
        <end position="261"/>
    </location>
</feature>
<organism evidence="11 12">
    <name type="scientific">Ornithinimicrobium kibberense</name>
    <dbReference type="NCBI Taxonomy" id="282060"/>
    <lineage>
        <taxon>Bacteria</taxon>
        <taxon>Bacillati</taxon>
        <taxon>Actinomycetota</taxon>
        <taxon>Actinomycetes</taxon>
        <taxon>Micrococcales</taxon>
        <taxon>Ornithinimicrobiaceae</taxon>
        <taxon>Ornithinimicrobium</taxon>
    </lineage>
</organism>
<feature type="transmembrane region" description="Helical" evidence="9">
    <location>
        <begin position="306"/>
        <end position="328"/>
    </location>
</feature>
<protein>
    <submittedName>
        <fullName evidence="11">Cation:proton antiporter</fullName>
    </submittedName>
</protein>
<sequence length="414" mass="42906">MGWLAPTLAVLGLGGVVLALVSGPLERWVPVSEPLVALAVGVLVGPAALGLVRLEQELVDVLLLEGSRVLLAASVMAAALRYPWESLRGLLRPTALLLAVVMPLAALATAASALVLAVPISLALLVGACLAPTDPVLAAAVVNGEPAARTLPHRIRALLTLESGANDGLGVVLVAVLVAVVLPAQGVRHALGLVAWEVGAGVAIGALLGWLAGLGLSHADRHDDVGEGPELVYTLLLAVGVLGVARTAEAAGVLAVFVAGLTYNRFAGSSPRETQDAVDEGVNKYAVLPFVAVLGVVLPWETWVEWGWRAVVFAVLVLLVRRLPFLLALRRPLGLARHQAGFMGFFGPMGISALFYLAHARHEGVDDPALWGAVTLVVAVSVVVFGVSGAPGRKTYARRYGHEGDREQQPVPSG</sequence>
<dbReference type="Proteomes" id="UP001589613">
    <property type="component" value="Unassembled WGS sequence"/>
</dbReference>
<dbReference type="EMBL" id="JBHMAX010000028">
    <property type="protein sequence ID" value="MFB9733333.1"/>
    <property type="molecule type" value="Genomic_DNA"/>
</dbReference>
<comment type="caution">
    <text evidence="11">The sequence shown here is derived from an EMBL/GenBank/DDBJ whole genome shotgun (WGS) entry which is preliminary data.</text>
</comment>
<keyword evidence="5 9" id="KW-0812">Transmembrane</keyword>
<evidence type="ECO:0000256" key="1">
    <source>
        <dbReference type="ARBA" id="ARBA00004651"/>
    </source>
</evidence>